<dbReference type="PANTHER" id="PTHR33602:SF1">
    <property type="entry name" value="REGULATORY PROTEIN RECX FAMILY PROTEIN"/>
    <property type="match status" value="1"/>
</dbReference>
<comment type="function">
    <text evidence="5">Modulates RecA activity.</text>
</comment>
<organism evidence="9 10">
    <name type="scientific">Zhongshania marina</name>
    <dbReference type="NCBI Taxonomy" id="2304603"/>
    <lineage>
        <taxon>Bacteria</taxon>
        <taxon>Pseudomonadati</taxon>
        <taxon>Pseudomonadota</taxon>
        <taxon>Gammaproteobacteria</taxon>
        <taxon>Cellvibrionales</taxon>
        <taxon>Spongiibacteraceae</taxon>
        <taxon>Zhongshania</taxon>
    </lineage>
</organism>
<evidence type="ECO:0000256" key="2">
    <source>
        <dbReference type="ARBA" id="ARBA00009695"/>
    </source>
</evidence>
<evidence type="ECO:0000259" key="8">
    <source>
        <dbReference type="Pfam" id="PF21982"/>
    </source>
</evidence>
<dbReference type="Proteomes" id="UP000237222">
    <property type="component" value="Unassembled WGS sequence"/>
</dbReference>
<evidence type="ECO:0000256" key="1">
    <source>
        <dbReference type="ARBA" id="ARBA00004496"/>
    </source>
</evidence>
<comment type="caution">
    <text evidence="9">The sequence shown here is derived from an EMBL/GenBank/DDBJ whole genome shotgun (WGS) entry which is preliminary data.</text>
</comment>
<accession>A0A2S4HGL5</accession>
<dbReference type="EMBL" id="PQGG01000019">
    <property type="protein sequence ID" value="POP53123.1"/>
    <property type="molecule type" value="Genomic_DNA"/>
</dbReference>
<comment type="similarity">
    <text evidence="2 5">Belongs to the RecX family.</text>
</comment>
<protein>
    <recommendedName>
        <fullName evidence="3 5">Regulatory protein RecX</fullName>
    </recommendedName>
</protein>
<evidence type="ECO:0000259" key="7">
    <source>
        <dbReference type="Pfam" id="PF21981"/>
    </source>
</evidence>
<evidence type="ECO:0000256" key="5">
    <source>
        <dbReference type="HAMAP-Rule" id="MF_01114"/>
    </source>
</evidence>
<dbReference type="Pfam" id="PF02631">
    <property type="entry name" value="RecX_HTH2"/>
    <property type="match status" value="1"/>
</dbReference>
<dbReference type="InterPro" id="IPR053924">
    <property type="entry name" value="RecX_HTH_2nd"/>
</dbReference>
<evidence type="ECO:0000256" key="3">
    <source>
        <dbReference type="ARBA" id="ARBA00018111"/>
    </source>
</evidence>
<reference evidence="9" key="1">
    <citation type="submission" date="2018-01" db="EMBL/GenBank/DDBJ databases">
        <authorList>
            <person name="Yu X.-D."/>
        </authorList>
    </citation>
    <scope>NUCLEOTIDE SEQUENCE</scope>
    <source>
        <strain evidence="9">ZX-21</strain>
    </source>
</reference>
<keyword evidence="4 5" id="KW-0963">Cytoplasm</keyword>
<dbReference type="InterPro" id="IPR053925">
    <property type="entry name" value="RecX_HTH_3rd"/>
</dbReference>
<dbReference type="InterPro" id="IPR036388">
    <property type="entry name" value="WH-like_DNA-bd_sf"/>
</dbReference>
<sequence>MAESPIKNIRLKAMDFLARREYSHKELKQKLFERFPDSAEIEQVLDGLTKDGLQSDARFADSFFRLRVNAGYGPNYIRAELRQRGIDEALVAEVFSEQGVDWGEAARQVFDKKFSGVDLSDQKARAKCMRFMQYKGFTFDQIKDLF</sequence>
<dbReference type="Pfam" id="PF21982">
    <property type="entry name" value="RecX_HTH1"/>
    <property type="match status" value="1"/>
</dbReference>
<dbReference type="InterPro" id="IPR003783">
    <property type="entry name" value="Regulatory_RecX"/>
</dbReference>
<dbReference type="Gene3D" id="1.10.10.10">
    <property type="entry name" value="Winged helix-like DNA-binding domain superfamily/Winged helix DNA-binding domain"/>
    <property type="match status" value="3"/>
</dbReference>
<dbReference type="GO" id="GO:0005737">
    <property type="term" value="C:cytoplasm"/>
    <property type="evidence" value="ECO:0007669"/>
    <property type="project" value="UniProtKB-SubCell"/>
</dbReference>
<dbReference type="Pfam" id="PF21981">
    <property type="entry name" value="RecX_HTH3"/>
    <property type="match status" value="1"/>
</dbReference>
<dbReference type="HAMAP" id="MF_01114">
    <property type="entry name" value="RecX"/>
    <property type="match status" value="1"/>
</dbReference>
<dbReference type="AlphaFoldDB" id="A0A2S4HGL5"/>
<dbReference type="GO" id="GO:0006282">
    <property type="term" value="P:regulation of DNA repair"/>
    <property type="evidence" value="ECO:0007669"/>
    <property type="project" value="UniProtKB-UniRule"/>
</dbReference>
<gene>
    <name evidence="5" type="primary">recX</name>
    <name evidence="9" type="ORF">C0068_08515</name>
</gene>
<name>A0A2S4HGL5_9GAMM</name>
<feature type="domain" description="RecX second three-helical" evidence="6">
    <location>
        <begin position="55"/>
        <end position="94"/>
    </location>
</feature>
<comment type="subcellular location">
    <subcellularLocation>
        <location evidence="1 5">Cytoplasm</location>
    </subcellularLocation>
</comment>
<evidence type="ECO:0000256" key="4">
    <source>
        <dbReference type="ARBA" id="ARBA00022490"/>
    </source>
</evidence>
<dbReference type="InterPro" id="IPR053926">
    <property type="entry name" value="RecX_HTH_1st"/>
</dbReference>
<proteinExistence type="inferred from homology"/>
<dbReference type="RefSeq" id="WP_103684065.1">
    <property type="nucleotide sequence ID" value="NZ_PQGG01000019.1"/>
</dbReference>
<evidence type="ECO:0000259" key="6">
    <source>
        <dbReference type="Pfam" id="PF02631"/>
    </source>
</evidence>
<dbReference type="OrthoDB" id="7066780at2"/>
<evidence type="ECO:0000313" key="10">
    <source>
        <dbReference type="Proteomes" id="UP000237222"/>
    </source>
</evidence>
<dbReference type="PANTHER" id="PTHR33602">
    <property type="entry name" value="REGULATORY PROTEIN RECX FAMILY PROTEIN"/>
    <property type="match status" value="1"/>
</dbReference>
<feature type="domain" description="RecX third three-helical" evidence="7">
    <location>
        <begin position="104"/>
        <end position="144"/>
    </location>
</feature>
<feature type="domain" description="RecX first three-helical" evidence="8">
    <location>
        <begin position="11"/>
        <end position="46"/>
    </location>
</feature>
<evidence type="ECO:0000313" key="9">
    <source>
        <dbReference type="EMBL" id="POP53123.1"/>
    </source>
</evidence>